<dbReference type="EMBL" id="LDQA01000071">
    <property type="protein sequence ID" value="KTR02574.1"/>
    <property type="molecule type" value="Genomic_DNA"/>
</dbReference>
<keyword evidence="7 12" id="KW-0812">Transmembrane</keyword>
<dbReference type="InterPro" id="IPR001736">
    <property type="entry name" value="PLipase_D/transphosphatidylase"/>
</dbReference>
<evidence type="ECO:0000256" key="12">
    <source>
        <dbReference type="SAM" id="Phobius"/>
    </source>
</evidence>
<evidence type="ECO:0000313" key="15">
    <source>
        <dbReference type="EMBL" id="KTR02574.1"/>
    </source>
</evidence>
<protein>
    <recommendedName>
        <fullName evidence="11">Cardiolipin synthase</fullName>
        <ecNumber evidence="11">2.7.8.-</ecNumber>
    </recommendedName>
</protein>
<reference evidence="16 17" key="1">
    <citation type="journal article" date="2016" name="Front. Microbiol.">
        <title>Genomic Resource of Rice Seed Associated Bacteria.</title>
        <authorList>
            <person name="Midha S."/>
            <person name="Bansal K."/>
            <person name="Sharma S."/>
            <person name="Kumar N."/>
            <person name="Patil P.P."/>
            <person name="Chaudhry V."/>
            <person name="Patil P.B."/>
        </authorList>
    </citation>
    <scope>NUCLEOTIDE SEQUENCE [LARGE SCALE GENOMIC DNA]</scope>
    <source>
        <strain evidence="14 16">NS226</strain>
        <strain evidence="15 17">NS365</strain>
    </source>
</reference>
<evidence type="ECO:0000256" key="9">
    <source>
        <dbReference type="ARBA" id="ARBA00022989"/>
    </source>
</evidence>
<keyword evidence="9 12" id="KW-1133">Transmembrane helix</keyword>
<comment type="subcellular location">
    <subcellularLocation>
        <location evidence="2">Cell membrane</location>
    </subcellularLocation>
    <subcellularLocation>
        <location evidence="3">Secreted</location>
    </subcellularLocation>
</comment>
<dbReference type="SUPFAM" id="SSF56024">
    <property type="entry name" value="Phospholipase D/nuclease"/>
    <property type="match status" value="2"/>
</dbReference>
<dbReference type="PANTHER" id="PTHR21248">
    <property type="entry name" value="CARDIOLIPIN SYNTHASE"/>
    <property type="match status" value="1"/>
</dbReference>
<evidence type="ECO:0000256" key="1">
    <source>
        <dbReference type="ARBA" id="ARBA00003145"/>
    </source>
</evidence>
<keyword evidence="8" id="KW-0677">Repeat</keyword>
<dbReference type="PATRIC" id="fig|401562.3.peg.2235"/>
<keyword evidence="17" id="KW-1185">Reference proteome</keyword>
<dbReference type="CDD" id="cd09158">
    <property type="entry name" value="PLDc_EcCLS_like_2"/>
    <property type="match status" value="1"/>
</dbReference>
<dbReference type="Gene3D" id="3.30.870.10">
    <property type="entry name" value="Endonuclease Chain A"/>
    <property type="match status" value="2"/>
</dbReference>
<keyword evidence="6" id="KW-0808">Transferase</keyword>
<feature type="transmembrane region" description="Helical" evidence="12">
    <location>
        <begin position="12"/>
        <end position="31"/>
    </location>
</feature>
<dbReference type="AlphaFoldDB" id="A0A175R9B9"/>
<keyword evidence="5" id="KW-0964">Secreted</keyword>
<evidence type="ECO:0000259" key="13">
    <source>
        <dbReference type="PROSITE" id="PS50035"/>
    </source>
</evidence>
<evidence type="ECO:0000313" key="16">
    <source>
        <dbReference type="Proteomes" id="UP000078272"/>
    </source>
</evidence>
<dbReference type="NCBIfam" id="TIGR04265">
    <property type="entry name" value="bac_cardiolipin"/>
    <property type="match status" value="1"/>
</dbReference>
<comment type="function">
    <text evidence="1">Could be a virulence factor.</text>
</comment>
<dbReference type="STRING" id="401562.NS365_21380"/>
<dbReference type="OrthoDB" id="9762009at2"/>
<dbReference type="InterPro" id="IPR022924">
    <property type="entry name" value="Cardiolipin_synthase"/>
</dbReference>
<gene>
    <name evidence="14" type="ORF">NS226_13315</name>
    <name evidence="15" type="ORF">NS365_21380</name>
</gene>
<feature type="domain" description="PLD phosphodiesterase" evidence="13">
    <location>
        <begin position="218"/>
        <end position="245"/>
    </location>
</feature>
<evidence type="ECO:0000256" key="5">
    <source>
        <dbReference type="ARBA" id="ARBA00022525"/>
    </source>
</evidence>
<dbReference type="Proteomes" id="UP000078272">
    <property type="component" value="Unassembled WGS sequence"/>
</dbReference>
<keyword evidence="4" id="KW-1003">Cell membrane</keyword>
<evidence type="ECO:0000256" key="4">
    <source>
        <dbReference type="ARBA" id="ARBA00022475"/>
    </source>
</evidence>
<dbReference type="PROSITE" id="PS50035">
    <property type="entry name" value="PLD"/>
    <property type="match status" value="2"/>
</dbReference>
<dbReference type="Proteomes" id="UP000078529">
    <property type="component" value="Unassembled WGS sequence"/>
</dbReference>
<accession>A0A175R9B9</accession>
<evidence type="ECO:0000256" key="8">
    <source>
        <dbReference type="ARBA" id="ARBA00022737"/>
    </source>
</evidence>
<evidence type="ECO:0000256" key="2">
    <source>
        <dbReference type="ARBA" id="ARBA00004236"/>
    </source>
</evidence>
<dbReference type="InterPro" id="IPR025202">
    <property type="entry name" value="PLD-like_dom"/>
</dbReference>
<evidence type="ECO:0000256" key="3">
    <source>
        <dbReference type="ARBA" id="ARBA00004613"/>
    </source>
</evidence>
<sequence length="481" mass="55288">MIQFLDGTIWPVLIAMLSWSILIGAVIYIPFRRSPVAAQAWLLLFFFMPWAALLLYLAVGNARHPKWRRDRLEAMPDIIRKAIDHISLRAMGALRALRPHHQLTGRLVHRIGRFPVLPDNRIVLDADYNRVVDRIATDIDHAVHHAHVMVYILQNDQAGNRVLSALERAAKRGVKCRLLIDAVGSSRDRRAIAKRLEGTGVELRLILPLRFWNQATRLDLRNHRKIVVVDGRIGWVGSQNMHRIEYEPKTFYRELMARVEGPVVLELQAIFIGDWYLETEEDIASPDLMPEPPPPSLERTATAQVLPSGPDYPDAGVDILFTDLIYSARRRVVLATPYFIPNEPLLLAMRTAVSKGVRVTLFVTSTTNSWLIDRAQQSYYDELLEAGVEVMLYRERFLHAKHLSIDDDIAIIGSANMDRRSFELNSEVTLIAYSEDVVRDLRVIEDDYRYKSHRLKLEEWSRRGFFVQLTENVTRLISPLL</sequence>
<evidence type="ECO:0000256" key="6">
    <source>
        <dbReference type="ARBA" id="ARBA00022679"/>
    </source>
</evidence>
<dbReference type="SMART" id="SM00155">
    <property type="entry name" value="PLDc"/>
    <property type="match status" value="2"/>
</dbReference>
<dbReference type="GO" id="GO:0008808">
    <property type="term" value="F:cardiolipin synthase activity"/>
    <property type="evidence" value="ECO:0007669"/>
    <property type="project" value="UniProtKB-UniRule"/>
</dbReference>
<name>A0A175R9B9_9HYPH</name>
<keyword evidence="10 12" id="KW-0472">Membrane</keyword>
<dbReference type="Pfam" id="PF13091">
    <property type="entry name" value="PLDc_2"/>
    <property type="match status" value="2"/>
</dbReference>
<evidence type="ECO:0000256" key="7">
    <source>
        <dbReference type="ARBA" id="ARBA00022692"/>
    </source>
</evidence>
<evidence type="ECO:0000256" key="10">
    <source>
        <dbReference type="ARBA" id="ARBA00023136"/>
    </source>
</evidence>
<dbReference type="PANTHER" id="PTHR21248:SF22">
    <property type="entry name" value="PHOSPHOLIPASE D"/>
    <property type="match status" value="1"/>
</dbReference>
<evidence type="ECO:0000256" key="11">
    <source>
        <dbReference type="NCBIfam" id="TIGR04265"/>
    </source>
</evidence>
<proteinExistence type="predicted"/>
<evidence type="ECO:0000313" key="14">
    <source>
        <dbReference type="EMBL" id="KTQ95156.1"/>
    </source>
</evidence>
<comment type="caution">
    <text evidence="14">The sequence shown here is derived from an EMBL/GenBank/DDBJ whole genome shotgun (WGS) entry which is preliminary data.</text>
</comment>
<organism evidence="14 16">
    <name type="scientific">Aureimonas ureilytica</name>
    <dbReference type="NCBI Taxonomy" id="401562"/>
    <lineage>
        <taxon>Bacteria</taxon>
        <taxon>Pseudomonadati</taxon>
        <taxon>Pseudomonadota</taxon>
        <taxon>Alphaproteobacteria</taxon>
        <taxon>Hyphomicrobiales</taxon>
        <taxon>Aurantimonadaceae</taxon>
        <taxon>Aureimonas</taxon>
    </lineage>
</organism>
<dbReference type="GO" id="GO:0032049">
    <property type="term" value="P:cardiolipin biosynthetic process"/>
    <property type="evidence" value="ECO:0007669"/>
    <property type="project" value="UniProtKB-UniRule"/>
</dbReference>
<dbReference type="EC" id="2.7.8.-" evidence="11"/>
<feature type="transmembrane region" description="Helical" evidence="12">
    <location>
        <begin position="37"/>
        <end position="59"/>
    </location>
</feature>
<dbReference type="RefSeq" id="WP_058602316.1">
    <property type="nucleotide sequence ID" value="NZ_LDPZ01000024.1"/>
</dbReference>
<dbReference type="GO" id="GO:0005576">
    <property type="term" value="C:extracellular region"/>
    <property type="evidence" value="ECO:0007669"/>
    <property type="project" value="UniProtKB-SubCell"/>
</dbReference>
<evidence type="ECO:0000313" key="17">
    <source>
        <dbReference type="Proteomes" id="UP000078529"/>
    </source>
</evidence>
<dbReference type="EMBL" id="LDPZ01000024">
    <property type="protein sequence ID" value="KTQ95156.1"/>
    <property type="molecule type" value="Genomic_DNA"/>
</dbReference>
<feature type="domain" description="PLD phosphodiesterase" evidence="13">
    <location>
        <begin position="394"/>
        <end position="421"/>
    </location>
</feature>
<dbReference type="eggNOG" id="COG1502">
    <property type="taxonomic scope" value="Bacteria"/>
</dbReference>
<dbReference type="GO" id="GO:0005886">
    <property type="term" value="C:plasma membrane"/>
    <property type="evidence" value="ECO:0007669"/>
    <property type="project" value="UniProtKB-SubCell"/>
</dbReference>